<feature type="domain" description="4Fe-4S ferredoxin-type" evidence="6">
    <location>
        <begin position="54"/>
        <end position="84"/>
    </location>
</feature>
<evidence type="ECO:0000256" key="5">
    <source>
        <dbReference type="ARBA" id="ARBA00023014"/>
    </source>
</evidence>
<keyword evidence="2" id="KW-0479">Metal-binding</keyword>
<evidence type="ECO:0000256" key="1">
    <source>
        <dbReference type="ARBA" id="ARBA00022485"/>
    </source>
</evidence>
<dbReference type="NCBIfam" id="NF008369">
    <property type="entry name" value="PRK11168.1"/>
    <property type="match status" value="1"/>
</dbReference>
<organism evidence="7 8">
    <name type="scientific">Vibrio cholerae serotype O1 (strain ATCC 39541 / Classical Ogawa 395 / O395)</name>
    <dbReference type="NCBI Taxonomy" id="345073"/>
    <lineage>
        <taxon>Bacteria</taxon>
        <taxon>Pseudomonadati</taxon>
        <taxon>Pseudomonadota</taxon>
        <taxon>Gammaproteobacteria</taxon>
        <taxon>Vibrionales</taxon>
        <taxon>Vibrionaceae</taxon>
        <taxon>Vibrio</taxon>
    </lineage>
</organism>
<dbReference type="Pfam" id="PF02754">
    <property type="entry name" value="CCG"/>
    <property type="match status" value="2"/>
</dbReference>
<dbReference type="KEGG" id="vcr:VC395_A0564"/>
<dbReference type="InterPro" id="IPR009051">
    <property type="entry name" value="Helical_ferredxn"/>
</dbReference>
<dbReference type="GO" id="GO:0009061">
    <property type="term" value="P:anaerobic respiration"/>
    <property type="evidence" value="ECO:0007669"/>
    <property type="project" value="InterPro"/>
</dbReference>
<dbReference type="InterPro" id="IPR017900">
    <property type="entry name" value="4Fe4S_Fe_S_CS"/>
</dbReference>
<evidence type="ECO:0000313" key="8">
    <source>
        <dbReference type="Proteomes" id="UP000000249"/>
    </source>
</evidence>
<dbReference type="GO" id="GO:0046872">
    <property type="term" value="F:metal ion binding"/>
    <property type="evidence" value="ECO:0007669"/>
    <property type="project" value="UniProtKB-KW"/>
</dbReference>
<dbReference type="PROSITE" id="PS51379">
    <property type="entry name" value="4FE4S_FER_2"/>
    <property type="match status" value="2"/>
</dbReference>
<keyword evidence="5" id="KW-0411">Iron-sulfur</keyword>
<dbReference type="PROSITE" id="PS00198">
    <property type="entry name" value="4FE4S_FER_1"/>
    <property type="match status" value="1"/>
</dbReference>
<dbReference type="PANTHER" id="PTHR32479:SF19">
    <property type="entry name" value="ANAEROBIC GLYCEROL-3-PHOSPHATE DEHYDROGENASE SUBUNIT C"/>
    <property type="match status" value="1"/>
</dbReference>
<dbReference type="GO" id="GO:0051539">
    <property type="term" value="F:4 iron, 4 sulfur cluster binding"/>
    <property type="evidence" value="ECO:0007669"/>
    <property type="project" value="UniProtKB-KW"/>
</dbReference>
<dbReference type="Proteomes" id="UP000000249">
    <property type="component" value="Chromosome 2"/>
</dbReference>
<dbReference type="AlphaFoldDB" id="A0A0H3AF22"/>
<evidence type="ECO:0000256" key="2">
    <source>
        <dbReference type="ARBA" id="ARBA00022723"/>
    </source>
</evidence>
<name>A0A0H3AF22_VIBC3</name>
<dbReference type="GeneID" id="89512765"/>
<dbReference type="RefSeq" id="WP_001014992.1">
    <property type="nucleotide sequence ID" value="NC_009456.1"/>
</dbReference>
<dbReference type="NCBIfam" id="TIGR03379">
    <property type="entry name" value="glycerol3P_GlpC"/>
    <property type="match status" value="1"/>
</dbReference>
<keyword evidence="3" id="KW-0677">Repeat</keyword>
<dbReference type="Gene3D" id="1.10.1060.10">
    <property type="entry name" value="Alpha-helical ferredoxin"/>
    <property type="match status" value="1"/>
</dbReference>
<protein>
    <submittedName>
        <fullName evidence="7">Anaerobic glycerol-3-phosphate dehydrogenase, subunit C</fullName>
    </submittedName>
</protein>
<dbReference type="InterPro" id="IPR004017">
    <property type="entry name" value="Cys_rich_dom"/>
</dbReference>
<dbReference type="EMBL" id="CP000626">
    <property type="protein sequence ID" value="ABQ18880.1"/>
    <property type="molecule type" value="Genomic_DNA"/>
</dbReference>
<evidence type="ECO:0000313" key="7">
    <source>
        <dbReference type="EMBL" id="ABQ18880.1"/>
    </source>
</evidence>
<keyword evidence="1" id="KW-0004">4Fe-4S</keyword>
<dbReference type="PATRIC" id="fig|345073.21.peg.3305"/>
<keyword evidence="4" id="KW-0408">Iron</keyword>
<gene>
    <name evidence="7" type="primary">glpC</name>
    <name evidence="7" type="ordered locus">VC0395_0688</name>
</gene>
<dbReference type="GO" id="GO:0016020">
    <property type="term" value="C:membrane"/>
    <property type="evidence" value="ECO:0007669"/>
    <property type="project" value="InterPro"/>
</dbReference>
<sequence length="413" mass="46234">MNHAFIHSAPQNTTFDQCIKCTVCTVYCPVAKANPNYPGPKQCGPDGERLRIKSAEYYDDALKLCTNCKRCETACPSGVKIGDMIAVARGKYGKKPLNPKLVRDFVLSHTDLFGSIATPFAPLVNAATSLPLVKKLMHKTIGVHDHKTLPKYSHGTFRRWFKQNCTSQPLYQRQVAYFHGCYVNYNHPQLGKDFVRVMNAMNIGVRLLDSEKCCGVPLIANGFHNKARKNALHNVKHLTAMVNDYHAPVLSTSSTCSFTLQQEYPHVLGVDNSQVVDQIHYVTRFLLKEFMSGNAPKMKPVHKKVVYHTPCHLERSGNVMFTIELLKMIPGLELVVLDSECCGLAGTYGFKEENYEVSKKIGSHLFDAIQTSDADYAVTDCETCKWQIEENAHLETIHPVSLLAMALIDEPRA</sequence>
<dbReference type="PANTHER" id="PTHR32479">
    <property type="entry name" value="GLYCOLATE OXIDASE IRON-SULFUR SUBUNIT"/>
    <property type="match status" value="1"/>
</dbReference>
<dbReference type="InterPro" id="IPR017753">
    <property type="entry name" value="G3P_DH_GlpC_su"/>
</dbReference>
<dbReference type="GO" id="GO:0009331">
    <property type="term" value="C:glycerol-3-phosphate dehydrogenase (FAD) complex"/>
    <property type="evidence" value="ECO:0007669"/>
    <property type="project" value="InterPro"/>
</dbReference>
<evidence type="ECO:0000259" key="6">
    <source>
        <dbReference type="PROSITE" id="PS51379"/>
    </source>
</evidence>
<dbReference type="GO" id="GO:0016491">
    <property type="term" value="F:oxidoreductase activity"/>
    <property type="evidence" value="ECO:0007669"/>
    <property type="project" value="UniProtKB-ARBA"/>
</dbReference>
<dbReference type="Pfam" id="PF13183">
    <property type="entry name" value="Fer4_8"/>
    <property type="match status" value="1"/>
</dbReference>
<dbReference type="OrthoDB" id="9765258at2"/>
<dbReference type="eggNOG" id="COG0247">
    <property type="taxonomic scope" value="Bacteria"/>
</dbReference>
<accession>A0A0H3AF22</accession>
<dbReference type="SUPFAM" id="SSF46548">
    <property type="entry name" value="alpha-helical ferredoxin"/>
    <property type="match status" value="1"/>
</dbReference>
<reference evidence="7 8" key="1">
    <citation type="submission" date="2007-03" db="EMBL/GenBank/DDBJ databases">
        <authorList>
            <person name="Heidelberg J."/>
        </authorList>
    </citation>
    <scope>NUCLEOTIDE SEQUENCE [LARGE SCALE GENOMIC DNA]</scope>
    <source>
        <strain evidence="8">ATCC 39541 / Classical Ogawa 395 / O395</strain>
    </source>
</reference>
<evidence type="ECO:0000256" key="4">
    <source>
        <dbReference type="ARBA" id="ARBA00023004"/>
    </source>
</evidence>
<evidence type="ECO:0000256" key="3">
    <source>
        <dbReference type="ARBA" id="ARBA00022737"/>
    </source>
</evidence>
<feature type="domain" description="4Fe-4S ferredoxin-type" evidence="6">
    <location>
        <begin position="8"/>
        <end position="38"/>
    </location>
</feature>
<dbReference type="InterPro" id="IPR017896">
    <property type="entry name" value="4Fe4S_Fe-S-bd"/>
</dbReference>
<proteinExistence type="predicted"/>
<dbReference type="KEGG" id="vco:VC0395_0688"/>